<keyword evidence="4" id="KW-1185">Reference proteome</keyword>
<dbReference type="InterPro" id="IPR016187">
    <property type="entry name" value="CTDL_fold"/>
</dbReference>
<gene>
    <name evidence="3" type="ORF">R5R35_009035</name>
</gene>
<reference evidence="3 4" key="1">
    <citation type="submission" date="2024-03" db="EMBL/GenBank/DDBJ databases">
        <title>The genome assembly and annotation of the cricket Gryllus longicercus Weissman &amp; Gray.</title>
        <authorList>
            <person name="Szrajer S."/>
            <person name="Gray D."/>
            <person name="Ylla G."/>
        </authorList>
    </citation>
    <scope>NUCLEOTIDE SEQUENCE [LARGE SCALE GENOMIC DNA]</scope>
    <source>
        <strain evidence="3">DAG 2021-001</strain>
        <tissue evidence="3">Whole body minus gut</tissue>
    </source>
</reference>
<proteinExistence type="predicted"/>
<dbReference type="PANTHER" id="PTHR22803">
    <property type="entry name" value="MANNOSE, PHOSPHOLIPASE, LECTIN RECEPTOR RELATED"/>
    <property type="match status" value="1"/>
</dbReference>
<dbReference type="CDD" id="cd00037">
    <property type="entry name" value="CLECT"/>
    <property type="match status" value="1"/>
</dbReference>
<dbReference type="EMBL" id="JAZDUA010000035">
    <property type="protein sequence ID" value="KAK7871668.1"/>
    <property type="molecule type" value="Genomic_DNA"/>
</dbReference>
<feature type="chain" id="PRO_5042943980" description="C-type lectin domain-containing protein" evidence="1">
    <location>
        <begin position="23"/>
        <end position="242"/>
    </location>
</feature>
<dbReference type="Gene3D" id="3.10.100.10">
    <property type="entry name" value="Mannose-Binding Protein A, subunit A"/>
    <property type="match status" value="1"/>
</dbReference>
<dbReference type="AlphaFoldDB" id="A0AAN9WIS1"/>
<evidence type="ECO:0000259" key="2">
    <source>
        <dbReference type="PROSITE" id="PS50041"/>
    </source>
</evidence>
<sequence>MFQRLKLLAIVISIIATTESLAENLCSIIGTRTISFKVKSERNITGYRHVTTDVFLREAKGRNLAVSGDIGLDVSQSTCTTTTERRTHLTSTIVVPEKRLPPPGYELVPGVGWYRLHLTPLTWDEARLACEAEAAHLAVINSQEEATALKKISDRYPKVIPDSKWSDEIFIGFCDPVEGQYITIFGETLSEAGYETWHPRQPDNLRTDLEEKQDCGSFIRTSGKLNDSTCKAKLAYFCEFSI</sequence>
<evidence type="ECO:0000313" key="3">
    <source>
        <dbReference type="EMBL" id="KAK7871668.1"/>
    </source>
</evidence>
<dbReference type="SUPFAM" id="SSF56436">
    <property type="entry name" value="C-type lectin-like"/>
    <property type="match status" value="1"/>
</dbReference>
<protein>
    <recommendedName>
        <fullName evidence="2">C-type lectin domain-containing protein</fullName>
    </recommendedName>
</protein>
<keyword evidence="1" id="KW-0732">Signal</keyword>
<evidence type="ECO:0000313" key="4">
    <source>
        <dbReference type="Proteomes" id="UP001378592"/>
    </source>
</evidence>
<organism evidence="3 4">
    <name type="scientific">Gryllus longicercus</name>
    <dbReference type="NCBI Taxonomy" id="2509291"/>
    <lineage>
        <taxon>Eukaryota</taxon>
        <taxon>Metazoa</taxon>
        <taxon>Ecdysozoa</taxon>
        <taxon>Arthropoda</taxon>
        <taxon>Hexapoda</taxon>
        <taxon>Insecta</taxon>
        <taxon>Pterygota</taxon>
        <taxon>Neoptera</taxon>
        <taxon>Polyneoptera</taxon>
        <taxon>Orthoptera</taxon>
        <taxon>Ensifera</taxon>
        <taxon>Gryllidea</taxon>
        <taxon>Grylloidea</taxon>
        <taxon>Gryllidae</taxon>
        <taxon>Gryllinae</taxon>
        <taxon>Gryllus</taxon>
    </lineage>
</organism>
<feature type="signal peptide" evidence="1">
    <location>
        <begin position="1"/>
        <end position="22"/>
    </location>
</feature>
<dbReference type="InterPro" id="IPR050111">
    <property type="entry name" value="C-type_lectin/snaclec_domain"/>
</dbReference>
<accession>A0AAN9WIS1</accession>
<comment type="caution">
    <text evidence="3">The sequence shown here is derived from an EMBL/GenBank/DDBJ whole genome shotgun (WGS) entry which is preliminary data.</text>
</comment>
<dbReference type="Pfam" id="PF00059">
    <property type="entry name" value="Lectin_C"/>
    <property type="match status" value="1"/>
</dbReference>
<dbReference type="InterPro" id="IPR016186">
    <property type="entry name" value="C-type_lectin-like/link_sf"/>
</dbReference>
<dbReference type="PROSITE" id="PS50041">
    <property type="entry name" value="C_TYPE_LECTIN_2"/>
    <property type="match status" value="1"/>
</dbReference>
<dbReference type="Proteomes" id="UP001378592">
    <property type="component" value="Unassembled WGS sequence"/>
</dbReference>
<dbReference type="InterPro" id="IPR001304">
    <property type="entry name" value="C-type_lectin-like"/>
</dbReference>
<name>A0AAN9WIS1_9ORTH</name>
<feature type="domain" description="C-type lectin" evidence="2">
    <location>
        <begin position="114"/>
        <end position="239"/>
    </location>
</feature>
<evidence type="ECO:0000256" key="1">
    <source>
        <dbReference type="SAM" id="SignalP"/>
    </source>
</evidence>
<dbReference type="SMART" id="SM00034">
    <property type="entry name" value="CLECT"/>
    <property type="match status" value="1"/>
</dbReference>